<proteinExistence type="predicted"/>
<feature type="domain" description="LysM" evidence="3">
    <location>
        <begin position="111"/>
        <end position="165"/>
    </location>
</feature>
<protein>
    <submittedName>
        <fullName evidence="4">LysM peptidoglycan-binding domain-containing protein</fullName>
    </submittedName>
</protein>
<dbReference type="PANTHER" id="PTHR34700">
    <property type="entry name" value="POTASSIUM BINDING PROTEIN KBP"/>
    <property type="match status" value="1"/>
</dbReference>
<feature type="region of interest" description="Disordered" evidence="1">
    <location>
        <begin position="54"/>
        <end position="79"/>
    </location>
</feature>
<dbReference type="CDD" id="cd00118">
    <property type="entry name" value="LysM"/>
    <property type="match status" value="1"/>
</dbReference>
<evidence type="ECO:0000259" key="3">
    <source>
        <dbReference type="PROSITE" id="PS51782"/>
    </source>
</evidence>
<sequence>MSANTKENTGERDGLALIIGGLFIVALVFAAYNYFSKSSQEISKTQEEIVFQNEGVDTEGEETEGDLNGSGASDKNLPPTVAGTISKSGAEGLIKAEWVATDYREGDIRGATYTVKSGDTLWEIAEGAYGDGTQWTKILDANESDIGFLLNGQQALIIPGQVLVLP</sequence>
<dbReference type="InterPro" id="IPR052196">
    <property type="entry name" value="Bact_Kbp"/>
</dbReference>
<dbReference type="Pfam" id="PF01476">
    <property type="entry name" value="LysM"/>
    <property type="match status" value="1"/>
</dbReference>
<dbReference type="Proteomes" id="UP000262056">
    <property type="component" value="Unassembled WGS sequence"/>
</dbReference>
<evidence type="ECO:0000256" key="1">
    <source>
        <dbReference type="SAM" id="MobiDB-lite"/>
    </source>
</evidence>
<feature type="transmembrane region" description="Helical" evidence="2">
    <location>
        <begin position="15"/>
        <end position="35"/>
    </location>
</feature>
<comment type="caution">
    <text evidence="4">The sequence shown here is derived from an EMBL/GenBank/DDBJ whole genome shotgun (WGS) entry which is preliminary data.</text>
</comment>
<reference evidence="4 5" key="1">
    <citation type="journal article" date="2018" name="Nat. Biotechnol.">
        <title>A standardized bacterial taxonomy based on genome phylogeny substantially revises the tree of life.</title>
        <authorList>
            <person name="Parks D.H."/>
            <person name="Chuvochina M."/>
            <person name="Waite D.W."/>
            <person name="Rinke C."/>
            <person name="Skarshewski A."/>
            <person name="Chaumeil P.A."/>
            <person name="Hugenholtz P."/>
        </authorList>
    </citation>
    <scope>NUCLEOTIDE SEQUENCE [LARGE SCALE GENOMIC DNA]</scope>
    <source>
        <strain evidence="4">UBA12021</strain>
    </source>
</reference>
<dbReference type="Gene3D" id="3.10.350.10">
    <property type="entry name" value="LysM domain"/>
    <property type="match status" value="1"/>
</dbReference>
<evidence type="ECO:0000313" key="4">
    <source>
        <dbReference type="EMBL" id="HCQ40137.1"/>
    </source>
</evidence>
<evidence type="ECO:0000256" key="2">
    <source>
        <dbReference type="SAM" id="Phobius"/>
    </source>
</evidence>
<name>A0A656PPA8_UNCKA</name>
<keyword evidence="2" id="KW-1133">Transmembrane helix</keyword>
<evidence type="ECO:0000313" key="5">
    <source>
        <dbReference type="Proteomes" id="UP000262056"/>
    </source>
</evidence>
<dbReference type="AlphaFoldDB" id="A0A656PPA8"/>
<gene>
    <name evidence="4" type="ORF">DIU24_00315</name>
</gene>
<dbReference type="InterPro" id="IPR018392">
    <property type="entry name" value="LysM"/>
</dbReference>
<dbReference type="InterPro" id="IPR036779">
    <property type="entry name" value="LysM_dom_sf"/>
</dbReference>
<dbReference type="PROSITE" id="PS51782">
    <property type="entry name" value="LYSM"/>
    <property type="match status" value="1"/>
</dbReference>
<accession>A0A656PPA8</accession>
<dbReference type="SMART" id="SM00257">
    <property type="entry name" value="LysM"/>
    <property type="match status" value="1"/>
</dbReference>
<keyword evidence="2" id="KW-0472">Membrane</keyword>
<dbReference type="SUPFAM" id="SSF54106">
    <property type="entry name" value="LysM domain"/>
    <property type="match status" value="1"/>
</dbReference>
<feature type="compositionally biased region" description="Acidic residues" evidence="1">
    <location>
        <begin position="56"/>
        <end position="65"/>
    </location>
</feature>
<dbReference type="PANTHER" id="PTHR34700:SF4">
    <property type="entry name" value="PHAGE-LIKE ELEMENT PBSX PROTEIN XKDP"/>
    <property type="match status" value="1"/>
</dbReference>
<keyword evidence="2" id="KW-0812">Transmembrane</keyword>
<dbReference type="EMBL" id="DQFB01000001">
    <property type="protein sequence ID" value="HCQ40137.1"/>
    <property type="molecule type" value="Genomic_DNA"/>
</dbReference>
<organism evidence="4 5">
    <name type="scientific">candidate division WWE3 bacterium</name>
    <dbReference type="NCBI Taxonomy" id="2053526"/>
    <lineage>
        <taxon>Bacteria</taxon>
        <taxon>Katanobacteria</taxon>
    </lineage>
</organism>